<proteinExistence type="predicted"/>
<gene>
    <name evidence="2" type="ORF">N7G274_006897</name>
</gene>
<protein>
    <submittedName>
        <fullName evidence="2">Uncharacterized protein</fullName>
    </submittedName>
</protein>
<organism evidence="2 3">
    <name type="scientific">Stereocaulon virgatum</name>
    <dbReference type="NCBI Taxonomy" id="373712"/>
    <lineage>
        <taxon>Eukaryota</taxon>
        <taxon>Fungi</taxon>
        <taxon>Dikarya</taxon>
        <taxon>Ascomycota</taxon>
        <taxon>Pezizomycotina</taxon>
        <taxon>Lecanoromycetes</taxon>
        <taxon>OSLEUM clade</taxon>
        <taxon>Lecanoromycetidae</taxon>
        <taxon>Lecanorales</taxon>
        <taxon>Lecanorineae</taxon>
        <taxon>Stereocaulaceae</taxon>
        <taxon>Stereocaulon</taxon>
    </lineage>
</organism>
<reference evidence="2 3" key="1">
    <citation type="submission" date="2024-09" db="EMBL/GenBank/DDBJ databases">
        <title>Rethinking Asexuality: The Enigmatic Case of Functional Sexual Genes in Lepraria (Stereocaulaceae).</title>
        <authorList>
            <person name="Doellman M."/>
            <person name="Sun Y."/>
            <person name="Barcenas-Pena A."/>
            <person name="Lumbsch H.T."/>
            <person name="Grewe F."/>
        </authorList>
    </citation>
    <scope>NUCLEOTIDE SEQUENCE [LARGE SCALE GENOMIC DNA]</scope>
    <source>
        <strain evidence="2 3">Mercado 3170</strain>
    </source>
</reference>
<evidence type="ECO:0000256" key="1">
    <source>
        <dbReference type="SAM" id="MobiDB-lite"/>
    </source>
</evidence>
<evidence type="ECO:0000313" key="3">
    <source>
        <dbReference type="Proteomes" id="UP001590950"/>
    </source>
</evidence>
<sequence>MPSFDPTPSPRASKRRKTNPTSTPNESIESPLPFHSRVLKSVKQAIYGKSTSPKIGFEFGDAEGKAEGDITPGQQEDGGNTTRGRGIGGGRGDRASTGLPVNAELRKGSGRKKRVDADVDECGENEQRSPGKRRRGGKEEGGEM</sequence>
<evidence type="ECO:0000313" key="2">
    <source>
        <dbReference type="EMBL" id="KAL2040454.1"/>
    </source>
</evidence>
<comment type="caution">
    <text evidence="2">The sequence shown here is derived from an EMBL/GenBank/DDBJ whole genome shotgun (WGS) entry which is preliminary data.</text>
</comment>
<dbReference type="EMBL" id="JBEFKJ010000021">
    <property type="protein sequence ID" value="KAL2040454.1"/>
    <property type="molecule type" value="Genomic_DNA"/>
</dbReference>
<feature type="compositionally biased region" description="Polar residues" evidence="1">
    <location>
        <begin position="19"/>
        <end position="28"/>
    </location>
</feature>
<keyword evidence="3" id="KW-1185">Reference proteome</keyword>
<feature type="region of interest" description="Disordered" evidence="1">
    <location>
        <begin position="47"/>
        <end position="144"/>
    </location>
</feature>
<name>A0ABR4A3F0_9LECA</name>
<accession>A0ABR4A3F0</accession>
<dbReference type="Proteomes" id="UP001590950">
    <property type="component" value="Unassembled WGS sequence"/>
</dbReference>
<feature type="region of interest" description="Disordered" evidence="1">
    <location>
        <begin position="1"/>
        <end position="34"/>
    </location>
</feature>